<evidence type="ECO:0000256" key="11">
    <source>
        <dbReference type="ARBA" id="ARBA00023049"/>
    </source>
</evidence>
<dbReference type="CDD" id="cd06158">
    <property type="entry name" value="S2P-M50_like_1"/>
    <property type="match status" value="1"/>
</dbReference>
<dbReference type="PANTHER" id="PTHR35864:SF1">
    <property type="entry name" value="ZINC METALLOPROTEASE YWHC-RELATED"/>
    <property type="match status" value="1"/>
</dbReference>
<keyword evidence="12 13" id="KW-0472">Membrane</keyword>
<evidence type="ECO:0000256" key="12">
    <source>
        <dbReference type="ARBA" id="ARBA00023136"/>
    </source>
</evidence>
<evidence type="ECO:0000256" key="8">
    <source>
        <dbReference type="ARBA" id="ARBA00022801"/>
    </source>
</evidence>
<keyword evidence="11" id="KW-0482">Metalloprotease</keyword>
<evidence type="ECO:0000256" key="1">
    <source>
        <dbReference type="ARBA" id="ARBA00001947"/>
    </source>
</evidence>
<dbReference type="GO" id="GO:0006508">
    <property type="term" value="P:proteolysis"/>
    <property type="evidence" value="ECO:0007669"/>
    <property type="project" value="UniProtKB-KW"/>
</dbReference>
<keyword evidence="10 13" id="KW-1133">Transmembrane helix</keyword>
<keyword evidence="5 14" id="KW-0645">Protease</keyword>
<dbReference type="RefSeq" id="WP_195868082.1">
    <property type="nucleotide sequence ID" value="NZ_JADPKZ010000047.1"/>
</dbReference>
<reference evidence="14 15" key="1">
    <citation type="submission" date="2020-11" db="EMBL/GenBank/DDBJ databases">
        <title>Genomic insight of Alicyclobacillus mali FL 18 reveals a new arsenic-resistant strain, with potential in environmental biotechnology.</title>
        <authorList>
            <person name="Fiorentino G."/>
            <person name="Gallo G."/>
            <person name="Aulitto M."/>
        </authorList>
    </citation>
    <scope>NUCLEOTIDE SEQUENCE [LARGE SCALE GENOMIC DNA]</scope>
    <source>
        <strain evidence="14 15">FL 18</strain>
    </source>
</reference>
<keyword evidence="4" id="KW-1003">Cell membrane</keyword>
<keyword evidence="6 13" id="KW-0812">Transmembrane</keyword>
<dbReference type="EMBL" id="JADPKZ010000047">
    <property type="protein sequence ID" value="MBF8378667.1"/>
    <property type="molecule type" value="Genomic_DNA"/>
</dbReference>
<accession>A0ABS0F5W0</accession>
<evidence type="ECO:0000313" key="14">
    <source>
        <dbReference type="EMBL" id="MBF8378667.1"/>
    </source>
</evidence>
<protein>
    <submittedName>
        <fullName evidence="14">Site-2 protease family protein</fullName>
    </submittedName>
</protein>
<evidence type="ECO:0000256" key="7">
    <source>
        <dbReference type="ARBA" id="ARBA00022723"/>
    </source>
</evidence>
<organism evidence="14 15">
    <name type="scientific">Alicyclobacillus mali</name>
    <name type="common">ex Roth et al. 2021</name>
    <dbReference type="NCBI Taxonomy" id="1123961"/>
    <lineage>
        <taxon>Bacteria</taxon>
        <taxon>Bacillati</taxon>
        <taxon>Bacillota</taxon>
        <taxon>Bacilli</taxon>
        <taxon>Bacillales</taxon>
        <taxon>Alicyclobacillaceae</taxon>
        <taxon>Alicyclobacillus</taxon>
    </lineage>
</organism>
<comment type="caution">
    <text evidence="14">The sequence shown here is derived from an EMBL/GenBank/DDBJ whole genome shotgun (WGS) entry which is preliminary data.</text>
</comment>
<comment type="cofactor">
    <cofactor evidence="1">
        <name>Zn(2+)</name>
        <dbReference type="ChEBI" id="CHEBI:29105"/>
    </cofactor>
</comment>
<evidence type="ECO:0000256" key="3">
    <source>
        <dbReference type="ARBA" id="ARBA00007931"/>
    </source>
</evidence>
<keyword evidence="8" id="KW-0378">Hydrolase</keyword>
<evidence type="ECO:0000256" key="10">
    <source>
        <dbReference type="ARBA" id="ARBA00022989"/>
    </source>
</evidence>
<name>A0ABS0F5W0_9BACL</name>
<gene>
    <name evidence="14" type="ORF">IW967_12455</name>
</gene>
<keyword evidence="15" id="KW-1185">Reference proteome</keyword>
<evidence type="ECO:0000256" key="2">
    <source>
        <dbReference type="ARBA" id="ARBA00004651"/>
    </source>
</evidence>
<dbReference type="InterPro" id="IPR052348">
    <property type="entry name" value="Metallopeptidase_M50B"/>
</dbReference>
<evidence type="ECO:0000256" key="4">
    <source>
        <dbReference type="ARBA" id="ARBA00022475"/>
    </source>
</evidence>
<dbReference type="GO" id="GO:0008233">
    <property type="term" value="F:peptidase activity"/>
    <property type="evidence" value="ECO:0007669"/>
    <property type="project" value="UniProtKB-KW"/>
</dbReference>
<evidence type="ECO:0000256" key="6">
    <source>
        <dbReference type="ARBA" id="ARBA00022692"/>
    </source>
</evidence>
<feature type="transmembrane region" description="Helical" evidence="13">
    <location>
        <begin position="56"/>
        <end position="73"/>
    </location>
</feature>
<proteinExistence type="inferred from homology"/>
<evidence type="ECO:0000256" key="9">
    <source>
        <dbReference type="ARBA" id="ARBA00022833"/>
    </source>
</evidence>
<sequence>MLASWLSPVWILRFAIVLASLVLHEFAHAAMATWLGDSTPRRQGRLTLNPAAHLDLTGLIAMLVAPVGWARPVEIHPGAFRRPRAGMAWVALAGPMANAVLAALSFAAQSIPVVSTSGALQQVLGLAFEVNVALVLLNILPIPPLDGWRALYAILPVRWRLSLAWMDGYGPWLLLLIFLLPSANRAFSDLVYAVMSYCYGT</sequence>
<evidence type="ECO:0000256" key="13">
    <source>
        <dbReference type="SAM" id="Phobius"/>
    </source>
</evidence>
<evidence type="ECO:0000313" key="15">
    <source>
        <dbReference type="Proteomes" id="UP000642910"/>
    </source>
</evidence>
<feature type="transmembrane region" description="Helical" evidence="13">
    <location>
        <begin position="161"/>
        <end position="180"/>
    </location>
</feature>
<comment type="similarity">
    <text evidence="3">Belongs to the peptidase M50B family.</text>
</comment>
<keyword evidence="9" id="KW-0862">Zinc</keyword>
<dbReference type="InterPro" id="IPR044537">
    <property type="entry name" value="Rip2-like"/>
</dbReference>
<comment type="subcellular location">
    <subcellularLocation>
        <location evidence="2">Cell membrane</location>
        <topology evidence="2">Multi-pass membrane protein</topology>
    </subcellularLocation>
</comment>
<keyword evidence="7" id="KW-0479">Metal-binding</keyword>
<feature type="transmembrane region" description="Helical" evidence="13">
    <location>
        <begin position="119"/>
        <end position="140"/>
    </location>
</feature>
<dbReference type="Proteomes" id="UP000642910">
    <property type="component" value="Unassembled WGS sequence"/>
</dbReference>
<dbReference type="PANTHER" id="PTHR35864">
    <property type="entry name" value="ZINC METALLOPROTEASE MJ0611-RELATED"/>
    <property type="match status" value="1"/>
</dbReference>
<evidence type="ECO:0000256" key="5">
    <source>
        <dbReference type="ARBA" id="ARBA00022670"/>
    </source>
</evidence>
<feature type="transmembrane region" description="Helical" evidence="13">
    <location>
        <begin position="85"/>
        <end position="107"/>
    </location>
</feature>